<gene>
    <name evidence="3" type="ORF">EDD18DRAFT_1121832</name>
</gene>
<name>A0AA39QQS9_9AGAR</name>
<feature type="coiled-coil region" evidence="1">
    <location>
        <begin position="502"/>
        <end position="554"/>
    </location>
</feature>
<feature type="region of interest" description="Disordered" evidence="2">
    <location>
        <begin position="39"/>
        <end position="321"/>
    </location>
</feature>
<organism evidence="3 4">
    <name type="scientific">Armillaria luteobubalina</name>
    <dbReference type="NCBI Taxonomy" id="153913"/>
    <lineage>
        <taxon>Eukaryota</taxon>
        <taxon>Fungi</taxon>
        <taxon>Dikarya</taxon>
        <taxon>Basidiomycota</taxon>
        <taxon>Agaricomycotina</taxon>
        <taxon>Agaricomycetes</taxon>
        <taxon>Agaricomycetidae</taxon>
        <taxon>Agaricales</taxon>
        <taxon>Marasmiineae</taxon>
        <taxon>Physalacriaceae</taxon>
        <taxon>Armillaria</taxon>
    </lineage>
</organism>
<feature type="compositionally biased region" description="Low complexity" evidence="2">
    <location>
        <begin position="67"/>
        <end position="76"/>
    </location>
</feature>
<feature type="compositionally biased region" description="Polar residues" evidence="2">
    <location>
        <begin position="212"/>
        <end position="225"/>
    </location>
</feature>
<feature type="compositionally biased region" description="Low complexity" evidence="2">
    <location>
        <begin position="232"/>
        <end position="245"/>
    </location>
</feature>
<keyword evidence="4" id="KW-1185">Reference proteome</keyword>
<feature type="compositionally biased region" description="Polar residues" evidence="2">
    <location>
        <begin position="7"/>
        <end position="19"/>
    </location>
</feature>
<sequence>MPAIETATGSQRAKPTTRSSIRHSLGFASVGKALADVINKEGKGGDKNAKQSLKESRRLSAVNMAVSSSRTANSSSPGPKVSGTPDSKTITRRRASLASTFQKPSDASVPQLSAVTRSASLRPRPVTSSGLPKYRPKSAVQDVVAKKAPSPVNTSRKRPNTSGKEDDLTTSDEAKKVAQKASRPISPLPHRAALKANMSRVANVTPPATPTKLRQTPPLKTSTRPNKIVKVTPAAAPSSSSTSSTNSLVPRTPKTPKPSHSKASSTDKARESSSSRNSHRSLNESPLSRHSRQISKTNVPAPLHPGNMSHISEGGSDDGDEEDVELLLAPVAVIGAPTPAMPRILTSRQRKATETPSRSTFLPSRSDLSYASPQPPSKDSPASLRPQPTSRGAPRGSILSWEQLADEASRTLGEDEIQNMISDIPAPFRSGTASPTLSTPHLELPDSPCLSAMNSPGGYGSISQVLLPDVTPSPAIHTRRQSRGPEVPVIDGAIVTLLRLQLESSEHTAKERRIQLQSLEEELHHVKDAHVRDVEQLSQQIQHLEDQLRSSLEVRERSAAEQAFYIASLEDQLNKVHSSGRHNTNSKVVPAQNVQDKMLHFERLQWSYASSARVAARHWTSVKELAEMELNTVKSDQDILSLLLGELDLIHKQLAISV</sequence>
<dbReference type="EMBL" id="JAUEPU010000001">
    <property type="protein sequence ID" value="KAK0506048.1"/>
    <property type="molecule type" value="Genomic_DNA"/>
</dbReference>
<dbReference type="Proteomes" id="UP001175228">
    <property type="component" value="Unassembled WGS sequence"/>
</dbReference>
<feature type="compositionally biased region" description="Basic and acidic residues" evidence="2">
    <location>
        <begin position="163"/>
        <end position="176"/>
    </location>
</feature>
<feature type="compositionally biased region" description="Polar residues" evidence="2">
    <location>
        <begin position="354"/>
        <end position="372"/>
    </location>
</feature>
<feature type="compositionally biased region" description="Polar residues" evidence="2">
    <location>
        <begin position="97"/>
        <end position="119"/>
    </location>
</feature>
<evidence type="ECO:0000256" key="2">
    <source>
        <dbReference type="SAM" id="MobiDB-lite"/>
    </source>
</evidence>
<comment type="caution">
    <text evidence="3">The sequence shown here is derived from an EMBL/GenBank/DDBJ whole genome shotgun (WGS) entry which is preliminary data.</text>
</comment>
<dbReference type="AlphaFoldDB" id="A0AA39QQS9"/>
<accession>A0AA39QQS9</accession>
<keyword evidence="1" id="KW-0175">Coiled coil</keyword>
<proteinExistence type="predicted"/>
<feature type="region of interest" description="Disordered" evidence="2">
    <location>
        <begin position="1"/>
        <end position="24"/>
    </location>
</feature>
<evidence type="ECO:0000313" key="3">
    <source>
        <dbReference type="EMBL" id="KAK0506048.1"/>
    </source>
</evidence>
<reference evidence="3" key="1">
    <citation type="submission" date="2023-06" db="EMBL/GenBank/DDBJ databases">
        <authorList>
            <consortium name="Lawrence Berkeley National Laboratory"/>
            <person name="Ahrendt S."/>
            <person name="Sahu N."/>
            <person name="Indic B."/>
            <person name="Wong-Bajracharya J."/>
            <person name="Merenyi Z."/>
            <person name="Ke H.-M."/>
            <person name="Monk M."/>
            <person name="Kocsube S."/>
            <person name="Drula E."/>
            <person name="Lipzen A."/>
            <person name="Balint B."/>
            <person name="Henrissat B."/>
            <person name="Andreopoulos B."/>
            <person name="Martin F.M."/>
            <person name="Harder C.B."/>
            <person name="Rigling D."/>
            <person name="Ford K.L."/>
            <person name="Foster G.D."/>
            <person name="Pangilinan J."/>
            <person name="Papanicolaou A."/>
            <person name="Barry K."/>
            <person name="LaButti K."/>
            <person name="Viragh M."/>
            <person name="Koriabine M."/>
            <person name="Yan M."/>
            <person name="Riley R."/>
            <person name="Champramary S."/>
            <person name="Plett K.L."/>
            <person name="Tsai I.J."/>
            <person name="Slot J."/>
            <person name="Sipos G."/>
            <person name="Plett J."/>
            <person name="Nagy L.G."/>
            <person name="Grigoriev I.V."/>
        </authorList>
    </citation>
    <scope>NUCLEOTIDE SEQUENCE</scope>
    <source>
        <strain evidence="3">HWK02</strain>
    </source>
</reference>
<evidence type="ECO:0000313" key="4">
    <source>
        <dbReference type="Proteomes" id="UP001175228"/>
    </source>
</evidence>
<feature type="region of interest" description="Disordered" evidence="2">
    <location>
        <begin position="340"/>
        <end position="399"/>
    </location>
</feature>
<evidence type="ECO:0000256" key="1">
    <source>
        <dbReference type="SAM" id="Coils"/>
    </source>
</evidence>
<protein>
    <submittedName>
        <fullName evidence="3">Uncharacterized protein</fullName>
    </submittedName>
</protein>
<feature type="compositionally biased region" description="Basic and acidic residues" evidence="2">
    <location>
        <begin position="39"/>
        <end position="58"/>
    </location>
</feature>